<comment type="caution">
    <text evidence="2">The sequence shown here is derived from an EMBL/GenBank/DDBJ whole genome shotgun (WGS) entry which is preliminary data.</text>
</comment>
<dbReference type="GO" id="GO:0008745">
    <property type="term" value="F:N-acetylmuramoyl-L-alanine amidase activity"/>
    <property type="evidence" value="ECO:0007669"/>
    <property type="project" value="InterPro"/>
</dbReference>
<sequence length="379" mass="42962">MSKSERLTRREFLQLSGAVGALAGTARIGLIPAREPTVHEQSDISEILVVNERVSEILSYYTPLSFDEQGNLLFETQDEYQRTITLSTSLLPTEFSKHVKEKVESVELLVVHYDAGLRYLLDGTERNARNTVNGLNGNDPDGDGRGASVQWCVDGFPISRNENREGGYGILQTQYASGAADKPYRGKHVYIGIDLASGEKDINILETVELFKNLGIKSNLENLVKQGRYLQSGLNKYSVGFEQIGIYFDPGFPDTDQPTRRQVANALSLTTACMRQFSLTPWDIVGHHEIQQKSDPGYYYMGTFRFLIGVAALKGLVPQDLVFDDIDGKYRELRYFEKVAETVRAINRYGRYGLWEDYIGYKKFIDSLNDWYEIRRGNR</sequence>
<evidence type="ECO:0000259" key="1">
    <source>
        <dbReference type="Pfam" id="PF01510"/>
    </source>
</evidence>
<evidence type="ECO:0000313" key="2">
    <source>
        <dbReference type="EMBL" id="OGK18188.1"/>
    </source>
</evidence>
<dbReference type="AlphaFoldDB" id="A0A1F7GGU6"/>
<proteinExistence type="predicted"/>
<dbReference type="PROSITE" id="PS51318">
    <property type="entry name" value="TAT"/>
    <property type="match status" value="1"/>
</dbReference>
<dbReference type="InterPro" id="IPR002502">
    <property type="entry name" value="Amidase_domain"/>
</dbReference>
<dbReference type="NCBIfam" id="TIGR01409">
    <property type="entry name" value="TAT_signal_seq"/>
    <property type="match status" value="1"/>
</dbReference>
<dbReference type="SUPFAM" id="SSF55846">
    <property type="entry name" value="N-acetylmuramoyl-L-alanine amidase-like"/>
    <property type="match status" value="1"/>
</dbReference>
<dbReference type="EMBL" id="MFZH01000035">
    <property type="protein sequence ID" value="OGK18188.1"/>
    <property type="molecule type" value="Genomic_DNA"/>
</dbReference>
<reference evidence="2 3" key="1">
    <citation type="journal article" date="2016" name="Nat. Commun.">
        <title>Thousands of microbial genomes shed light on interconnected biogeochemical processes in an aquifer system.</title>
        <authorList>
            <person name="Anantharaman K."/>
            <person name="Brown C.T."/>
            <person name="Hug L.A."/>
            <person name="Sharon I."/>
            <person name="Castelle C.J."/>
            <person name="Probst A.J."/>
            <person name="Thomas B.C."/>
            <person name="Singh A."/>
            <person name="Wilkins M.J."/>
            <person name="Karaoz U."/>
            <person name="Brodie E.L."/>
            <person name="Williams K.H."/>
            <person name="Hubbard S.S."/>
            <person name="Banfield J.F."/>
        </authorList>
    </citation>
    <scope>NUCLEOTIDE SEQUENCE [LARGE SCALE GENOMIC DNA]</scope>
</reference>
<accession>A0A1F7GGU6</accession>
<dbReference type="InterPro" id="IPR006311">
    <property type="entry name" value="TAT_signal"/>
</dbReference>
<evidence type="ECO:0000313" key="3">
    <source>
        <dbReference type="Proteomes" id="UP000176850"/>
    </source>
</evidence>
<dbReference type="GO" id="GO:0009253">
    <property type="term" value="P:peptidoglycan catabolic process"/>
    <property type="evidence" value="ECO:0007669"/>
    <property type="project" value="InterPro"/>
</dbReference>
<dbReference type="Pfam" id="PF01510">
    <property type="entry name" value="Amidase_2"/>
    <property type="match status" value="1"/>
</dbReference>
<gene>
    <name evidence="2" type="ORF">A2799_03785</name>
</gene>
<dbReference type="Gene3D" id="3.40.80.10">
    <property type="entry name" value="Peptidoglycan recognition protein-like"/>
    <property type="match status" value="1"/>
</dbReference>
<feature type="domain" description="N-acetylmuramoyl-L-alanine amidase" evidence="1">
    <location>
        <begin position="222"/>
        <end position="297"/>
    </location>
</feature>
<name>A0A1F7GGU6_9BACT</name>
<protein>
    <recommendedName>
        <fullName evidence="1">N-acetylmuramoyl-L-alanine amidase domain-containing protein</fullName>
    </recommendedName>
</protein>
<dbReference type="Proteomes" id="UP000176850">
    <property type="component" value="Unassembled WGS sequence"/>
</dbReference>
<organism evidence="2 3">
    <name type="scientific">Candidatus Roizmanbacteria bacterium RIFCSPHIGHO2_01_FULL_39_24</name>
    <dbReference type="NCBI Taxonomy" id="1802032"/>
    <lineage>
        <taxon>Bacteria</taxon>
        <taxon>Candidatus Roizmaniibacteriota</taxon>
    </lineage>
</organism>
<dbReference type="InterPro" id="IPR036505">
    <property type="entry name" value="Amidase/PGRP_sf"/>
</dbReference>
<dbReference type="InterPro" id="IPR019546">
    <property type="entry name" value="TAT_signal_bac_arc"/>
</dbReference>